<organism evidence="1 2">
    <name type="scientific">Biomphalaria glabrata</name>
    <name type="common">Bloodfluke planorb</name>
    <name type="synonym">Freshwater snail</name>
    <dbReference type="NCBI Taxonomy" id="6526"/>
    <lineage>
        <taxon>Eukaryota</taxon>
        <taxon>Metazoa</taxon>
        <taxon>Spiralia</taxon>
        <taxon>Lophotrochozoa</taxon>
        <taxon>Mollusca</taxon>
        <taxon>Gastropoda</taxon>
        <taxon>Heterobranchia</taxon>
        <taxon>Euthyneura</taxon>
        <taxon>Panpulmonata</taxon>
        <taxon>Hygrophila</taxon>
        <taxon>Lymnaeoidea</taxon>
        <taxon>Planorbidae</taxon>
        <taxon>Biomphalaria</taxon>
    </lineage>
</organism>
<dbReference type="GeneID" id="106078699"/>
<dbReference type="RefSeq" id="XP_055900946.1">
    <property type="nucleotide sequence ID" value="XM_056044971.1"/>
</dbReference>
<evidence type="ECO:0000313" key="2">
    <source>
        <dbReference type="RefSeq" id="XP_055900946.1"/>
    </source>
</evidence>
<reference evidence="2 3" key="1">
    <citation type="submission" date="2025-04" db="UniProtKB">
        <authorList>
            <consortium name="RefSeq"/>
        </authorList>
    </citation>
    <scope>IDENTIFICATION</scope>
</reference>
<name>A0A9W3BNF6_BIOGL</name>
<dbReference type="Pfam" id="PF09612">
    <property type="entry name" value="HtrL_YibB"/>
    <property type="match status" value="1"/>
</dbReference>
<protein>
    <submittedName>
        <fullName evidence="2 3">Uncharacterized protein LOC106078699 isoform X2</fullName>
    </submittedName>
</protein>
<sequence length="325" mass="37762">MYMPVELNICQDPSRTKDINFQNIDDNITIVTMYLNIGTFTKTSLLFFSKESYATVLYRNWLFSWGKLNNRVIAFFDDDDFIEQFRLKRAHLPESFTKIVKISRDQLPAFQQKKRVEEIIQNPSFSISYPPDYTCTMNAKYDALQMAVNMEDIKTKYIAWMDIGLFRRLQKDDPPFTLKVPADFNSSKLGFSEVTSRKWLSTLTPKEIYKQNIVWVAGGFVLGVKQVISEFIVAYRNTVNELLAQGLADTDQQVIASMYSPEMAWKQKIEIMTYSCPRGTFNLYGHAYLYFCLPYICKASAECKIKPTGHLENSNYLHMTSNYVK</sequence>
<accession>A0A9W3BNF6</accession>
<keyword evidence="1" id="KW-1185">Reference proteome</keyword>
<dbReference type="RefSeq" id="XP_055900955.1">
    <property type="nucleotide sequence ID" value="XM_056044980.1"/>
</dbReference>
<evidence type="ECO:0000313" key="1">
    <source>
        <dbReference type="Proteomes" id="UP001165740"/>
    </source>
</evidence>
<gene>
    <name evidence="2 3" type="primary">LOC106078699</name>
</gene>
<dbReference type="InterPro" id="IPR011735">
    <property type="entry name" value="WlaTC/HtrL_glycosyltransf"/>
</dbReference>
<proteinExistence type="predicted"/>
<dbReference type="AlphaFoldDB" id="A0A9W3BNF6"/>
<dbReference type="Proteomes" id="UP001165740">
    <property type="component" value="Chromosome 1"/>
</dbReference>
<evidence type="ECO:0000313" key="3">
    <source>
        <dbReference type="RefSeq" id="XP_055900955.1"/>
    </source>
</evidence>
<dbReference type="OMA" id="IDPFRIF"/>